<name>A0AAV4EZW6_9GAST</name>
<keyword evidence="1" id="KW-0472">Membrane</keyword>
<keyword evidence="3" id="KW-1185">Reference proteome</keyword>
<evidence type="ECO:0000313" key="2">
    <source>
        <dbReference type="EMBL" id="GFR66554.1"/>
    </source>
</evidence>
<comment type="caution">
    <text evidence="2">The sequence shown here is derived from an EMBL/GenBank/DDBJ whole genome shotgun (WGS) entry which is preliminary data.</text>
</comment>
<dbReference type="Proteomes" id="UP000762676">
    <property type="component" value="Unassembled WGS sequence"/>
</dbReference>
<dbReference type="AlphaFoldDB" id="A0AAV4EZW6"/>
<protein>
    <submittedName>
        <fullName evidence="2">Uncharacterized protein</fullName>
    </submittedName>
</protein>
<feature type="transmembrane region" description="Helical" evidence="1">
    <location>
        <begin position="63"/>
        <end position="88"/>
    </location>
</feature>
<evidence type="ECO:0000256" key="1">
    <source>
        <dbReference type="SAM" id="Phobius"/>
    </source>
</evidence>
<feature type="transmembrane region" description="Helical" evidence="1">
    <location>
        <begin position="95"/>
        <end position="122"/>
    </location>
</feature>
<dbReference type="EMBL" id="BMAT01007547">
    <property type="protein sequence ID" value="GFR66554.1"/>
    <property type="molecule type" value="Genomic_DNA"/>
</dbReference>
<organism evidence="2 3">
    <name type="scientific">Elysia marginata</name>
    <dbReference type="NCBI Taxonomy" id="1093978"/>
    <lineage>
        <taxon>Eukaryota</taxon>
        <taxon>Metazoa</taxon>
        <taxon>Spiralia</taxon>
        <taxon>Lophotrochozoa</taxon>
        <taxon>Mollusca</taxon>
        <taxon>Gastropoda</taxon>
        <taxon>Heterobranchia</taxon>
        <taxon>Euthyneura</taxon>
        <taxon>Panpulmonata</taxon>
        <taxon>Sacoglossa</taxon>
        <taxon>Placobranchoidea</taxon>
        <taxon>Plakobranchidae</taxon>
        <taxon>Elysia</taxon>
    </lineage>
</organism>
<accession>A0AAV4EZW6</accession>
<reference evidence="2 3" key="1">
    <citation type="journal article" date="2021" name="Elife">
        <title>Chloroplast acquisition without the gene transfer in kleptoplastic sea slugs, Plakobranchus ocellatus.</title>
        <authorList>
            <person name="Maeda T."/>
            <person name="Takahashi S."/>
            <person name="Yoshida T."/>
            <person name="Shimamura S."/>
            <person name="Takaki Y."/>
            <person name="Nagai Y."/>
            <person name="Toyoda A."/>
            <person name="Suzuki Y."/>
            <person name="Arimoto A."/>
            <person name="Ishii H."/>
            <person name="Satoh N."/>
            <person name="Nishiyama T."/>
            <person name="Hasebe M."/>
            <person name="Maruyama T."/>
            <person name="Minagawa J."/>
            <person name="Obokata J."/>
            <person name="Shigenobu S."/>
        </authorList>
    </citation>
    <scope>NUCLEOTIDE SEQUENCE [LARGE SCALE GENOMIC DNA]</scope>
</reference>
<sequence>MMAFICVGLFQPGEGTAVVSVRFLNYLNPRGVKYDGKCCHIKWDICMPCSPAFSLCLDQADRFVVAVIVEVVVVVVVVEVVVIVVALLVEVVVVLVVVVVVEVVVVVVIVVVVEVVVVVVVVEVVVVVVVPYTCENILGTVPA</sequence>
<proteinExistence type="predicted"/>
<gene>
    <name evidence="2" type="ORF">ElyMa_003685300</name>
</gene>
<keyword evidence="1" id="KW-1133">Transmembrane helix</keyword>
<evidence type="ECO:0000313" key="3">
    <source>
        <dbReference type="Proteomes" id="UP000762676"/>
    </source>
</evidence>
<keyword evidence="1" id="KW-0812">Transmembrane</keyword>